<dbReference type="InterPro" id="IPR010921">
    <property type="entry name" value="Trp_repressor/repl_initiator"/>
</dbReference>
<dbReference type="InterPro" id="IPR013368">
    <property type="entry name" value="YecD_YerC"/>
</dbReference>
<dbReference type="GO" id="GO:0043565">
    <property type="term" value="F:sequence-specific DNA binding"/>
    <property type="evidence" value="ECO:0007669"/>
    <property type="project" value="InterPro"/>
</dbReference>
<reference evidence="1" key="1">
    <citation type="journal article" date="2021" name="PeerJ">
        <title>Extensive microbial diversity within the chicken gut microbiome revealed by metagenomics and culture.</title>
        <authorList>
            <person name="Gilroy R."/>
            <person name="Ravi A."/>
            <person name="Getino M."/>
            <person name="Pursley I."/>
            <person name="Horton D.L."/>
            <person name="Alikhan N.F."/>
            <person name="Baker D."/>
            <person name="Gharbi K."/>
            <person name="Hall N."/>
            <person name="Watson M."/>
            <person name="Adriaenssens E.M."/>
            <person name="Foster-Nyarko E."/>
            <person name="Jarju S."/>
            <person name="Secka A."/>
            <person name="Antonio M."/>
            <person name="Oren A."/>
            <person name="Chaudhuri R.R."/>
            <person name="La Ragione R."/>
            <person name="Hildebrand F."/>
            <person name="Pallen M.J."/>
        </authorList>
    </citation>
    <scope>NUCLEOTIDE SEQUENCE</scope>
    <source>
        <strain evidence="1">ChiHjej12B11-14209</strain>
    </source>
</reference>
<dbReference type="Proteomes" id="UP000824062">
    <property type="component" value="Unassembled WGS sequence"/>
</dbReference>
<dbReference type="Gene3D" id="1.10.1270.10">
    <property type="entry name" value="TrpR-like"/>
    <property type="match status" value="1"/>
</dbReference>
<dbReference type="PIRSF" id="PIRSF012508">
    <property type="entry name" value="YerC"/>
    <property type="match status" value="1"/>
</dbReference>
<name>A0A9D2JD60_9ACTN</name>
<dbReference type="NCBIfam" id="TIGR02531">
    <property type="entry name" value="yecD_yerC"/>
    <property type="match status" value="1"/>
</dbReference>
<reference evidence="1" key="2">
    <citation type="submission" date="2021-04" db="EMBL/GenBank/DDBJ databases">
        <authorList>
            <person name="Gilroy R."/>
        </authorList>
    </citation>
    <scope>NUCLEOTIDE SEQUENCE</scope>
    <source>
        <strain evidence="1">ChiHjej12B11-14209</strain>
    </source>
</reference>
<evidence type="ECO:0000313" key="1">
    <source>
        <dbReference type="EMBL" id="HIZ46025.1"/>
    </source>
</evidence>
<evidence type="ECO:0000313" key="2">
    <source>
        <dbReference type="Proteomes" id="UP000824062"/>
    </source>
</evidence>
<comment type="caution">
    <text evidence="1">The sequence shown here is derived from an EMBL/GenBank/DDBJ whole genome shotgun (WGS) entry which is preliminary data.</text>
</comment>
<accession>A0A9D2JD60</accession>
<proteinExistence type="predicted"/>
<dbReference type="SUPFAM" id="SSF48295">
    <property type="entry name" value="TrpR-like"/>
    <property type="match status" value="1"/>
</dbReference>
<dbReference type="Pfam" id="PF01371">
    <property type="entry name" value="Trp_repressor"/>
    <property type="match status" value="1"/>
</dbReference>
<dbReference type="EMBL" id="DXBM01000031">
    <property type="protein sequence ID" value="HIZ46025.1"/>
    <property type="molecule type" value="Genomic_DNA"/>
</dbReference>
<dbReference type="GO" id="GO:0003700">
    <property type="term" value="F:DNA-binding transcription factor activity"/>
    <property type="evidence" value="ECO:0007669"/>
    <property type="project" value="InterPro"/>
</dbReference>
<gene>
    <name evidence="1" type="ORF">IAA19_03275</name>
</gene>
<dbReference type="InterPro" id="IPR038116">
    <property type="entry name" value="TrpR-like_sf"/>
</dbReference>
<protein>
    <submittedName>
        <fullName evidence="1">TrpR YerC/YecD</fullName>
    </submittedName>
</protein>
<organism evidence="1 2">
    <name type="scientific">Candidatus Olsenella pullistercoris</name>
    <dbReference type="NCBI Taxonomy" id="2838712"/>
    <lineage>
        <taxon>Bacteria</taxon>
        <taxon>Bacillati</taxon>
        <taxon>Actinomycetota</taxon>
        <taxon>Coriobacteriia</taxon>
        <taxon>Coriobacteriales</taxon>
        <taxon>Atopobiaceae</taxon>
        <taxon>Olsenella</taxon>
    </lineage>
</organism>
<dbReference type="InterPro" id="IPR000831">
    <property type="entry name" value="Trp_repress"/>
</dbReference>
<dbReference type="AlphaFoldDB" id="A0A9D2JD60"/>
<dbReference type="PANTHER" id="PTHR40080:SF1">
    <property type="entry name" value="TRPR-LIKE PROTEIN YERC_YECD"/>
    <property type="match status" value="1"/>
</dbReference>
<sequence>MGARERATDRASDLLERAIAAAATPEDARALLADLCTPRELEDLSQRLDVALMLSQGASYMDVIHATGASSTTVSRVSKCLNGPAGGYRTVLGRLGLR</sequence>
<dbReference type="PANTHER" id="PTHR40080">
    <property type="entry name" value="LMO1763 PROTEIN"/>
    <property type="match status" value="1"/>
</dbReference>